<organism evidence="2 3">
    <name type="scientific">Cylicocyclus nassatus</name>
    <name type="common">Nematode worm</name>
    <dbReference type="NCBI Taxonomy" id="53992"/>
    <lineage>
        <taxon>Eukaryota</taxon>
        <taxon>Metazoa</taxon>
        <taxon>Ecdysozoa</taxon>
        <taxon>Nematoda</taxon>
        <taxon>Chromadorea</taxon>
        <taxon>Rhabditida</taxon>
        <taxon>Rhabditina</taxon>
        <taxon>Rhabditomorpha</taxon>
        <taxon>Strongyloidea</taxon>
        <taxon>Strongylidae</taxon>
        <taxon>Cylicocyclus</taxon>
    </lineage>
</organism>
<evidence type="ECO:0000313" key="3">
    <source>
        <dbReference type="Proteomes" id="UP001176961"/>
    </source>
</evidence>
<comment type="caution">
    <text evidence="2">The sequence shown here is derived from an EMBL/GenBank/DDBJ whole genome shotgun (WGS) entry which is preliminary data.</text>
</comment>
<feature type="transmembrane region" description="Helical" evidence="1">
    <location>
        <begin position="46"/>
        <end position="63"/>
    </location>
</feature>
<reference evidence="2" key="1">
    <citation type="submission" date="2023-07" db="EMBL/GenBank/DDBJ databases">
        <authorList>
            <consortium name="CYATHOMIX"/>
        </authorList>
    </citation>
    <scope>NUCLEOTIDE SEQUENCE</scope>
    <source>
        <strain evidence="2">N/A</strain>
    </source>
</reference>
<gene>
    <name evidence="2" type="ORF">CYNAS_LOCUS6117</name>
</gene>
<protein>
    <recommendedName>
        <fullName evidence="4">Transmembrane protein</fullName>
    </recommendedName>
</protein>
<keyword evidence="1" id="KW-0472">Membrane</keyword>
<evidence type="ECO:0000313" key="2">
    <source>
        <dbReference type="EMBL" id="CAJ0594134.1"/>
    </source>
</evidence>
<dbReference type="AlphaFoldDB" id="A0AA36GL89"/>
<feature type="transmembrane region" description="Helical" evidence="1">
    <location>
        <begin position="159"/>
        <end position="179"/>
    </location>
</feature>
<dbReference type="EMBL" id="CATQJL010000112">
    <property type="protein sequence ID" value="CAJ0594134.1"/>
    <property type="molecule type" value="Genomic_DNA"/>
</dbReference>
<evidence type="ECO:0008006" key="4">
    <source>
        <dbReference type="Google" id="ProtNLM"/>
    </source>
</evidence>
<keyword evidence="1" id="KW-1133">Transmembrane helix</keyword>
<feature type="transmembrane region" description="Helical" evidence="1">
    <location>
        <begin position="214"/>
        <end position="235"/>
    </location>
</feature>
<keyword evidence="3" id="KW-1185">Reference proteome</keyword>
<evidence type="ECO:0000256" key="1">
    <source>
        <dbReference type="SAM" id="Phobius"/>
    </source>
</evidence>
<dbReference type="Proteomes" id="UP001176961">
    <property type="component" value="Unassembled WGS sequence"/>
</dbReference>
<sequence length="374" mass="42383">MGSPSLEPLSPANSFRRVERKGTTGRLRAHSEHYLWLFGQMHAKRFLVFAHLLFLALSVWLLWNVSAVEFAGLPVPGLDGLLPFDVPVREALREGDNDSLFLSHADVKPYLDTSRTIASLLGYMYFFSTLMGLAVMRAIDGVWQRDGVSPLFCVNPALFLLPFLFSVLSLGGMLFLWSVRSGRMQLYELELAPANYSFLLIIIDAFRFTFLPCLLLWMIYSYFVYGCLLGFMYTYRRAEQWRSQKNGAVAASLSWSFRVPSERSSVLHRFKERTNAKPGFLSRLNAANRSWHSSKSADNPTLRAYSRKCDDDVCPSVLSDDMNTTYGSENSLENNNLNRSICAFNLSHRLLDTVVEEAESQESTGQEMVVVVLL</sequence>
<keyword evidence="1" id="KW-0812">Transmembrane</keyword>
<feature type="transmembrane region" description="Helical" evidence="1">
    <location>
        <begin position="191"/>
        <end position="208"/>
    </location>
</feature>
<accession>A0AA36GL89</accession>
<proteinExistence type="predicted"/>
<name>A0AA36GL89_CYLNA</name>
<feature type="transmembrane region" description="Helical" evidence="1">
    <location>
        <begin position="120"/>
        <end position="139"/>
    </location>
</feature>